<dbReference type="Proteomes" id="UP001501509">
    <property type="component" value="Unassembled WGS sequence"/>
</dbReference>
<dbReference type="Pfam" id="PF23773">
    <property type="entry name" value="DUF7169"/>
    <property type="match status" value="1"/>
</dbReference>
<organism evidence="2 3">
    <name type="scientific">Actinomadura fulvescens</name>
    <dbReference type="NCBI Taxonomy" id="46160"/>
    <lineage>
        <taxon>Bacteria</taxon>
        <taxon>Bacillati</taxon>
        <taxon>Actinomycetota</taxon>
        <taxon>Actinomycetes</taxon>
        <taxon>Streptosporangiales</taxon>
        <taxon>Thermomonosporaceae</taxon>
        <taxon>Actinomadura</taxon>
    </lineage>
</organism>
<proteinExistence type="predicted"/>
<dbReference type="EMBL" id="BAAATD010000006">
    <property type="protein sequence ID" value="GAA2609776.1"/>
    <property type="molecule type" value="Genomic_DNA"/>
</dbReference>
<dbReference type="InterPro" id="IPR055593">
    <property type="entry name" value="DUF7169"/>
</dbReference>
<protein>
    <submittedName>
        <fullName evidence="2">Uncharacterized protein</fullName>
    </submittedName>
</protein>
<feature type="region of interest" description="Disordered" evidence="1">
    <location>
        <begin position="28"/>
        <end position="60"/>
    </location>
</feature>
<reference evidence="2 3" key="1">
    <citation type="journal article" date="2019" name="Int. J. Syst. Evol. Microbiol.">
        <title>The Global Catalogue of Microorganisms (GCM) 10K type strain sequencing project: providing services to taxonomists for standard genome sequencing and annotation.</title>
        <authorList>
            <consortium name="The Broad Institute Genomics Platform"/>
            <consortium name="The Broad Institute Genome Sequencing Center for Infectious Disease"/>
            <person name="Wu L."/>
            <person name="Ma J."/>
        </authorList>
    </citation>
    <scope>NUCLEOTIDE SEQUENCE [LARGE SCALE GENOMIC DNA]</scope>
    <source>
        <strain evidence="2 3">JCM 6833</strain>
    </source>
</reference>
<accession>A0ABN3Q3H6</accession>
<evidence type="ECO:0000256" key="1">
    <source>
        <dbReference type="SAM" id="MobiDB-lite"/>
    </source>
</evidence>
<gene>
    <name evidence="2" type="ORF">GCM10010411_50130</name>
</gene>
<sequence>MTTTTKTVTATETLAREVLELHRLARAASEIRDLPSPATPREKNAKGAPDPTAGTALDPRRIAVADAHDGALESAEYMTKRVCALSAQLRATLDQWDGR</sequence>
<comment type="caution">
    <text evidence="2">The sequence shown here is derived from an EMBL/GenBank/DDBJ whole genome shotgun (WGS) entry which is preliminary data.</text>
</comment>
<evidence type="ECO:0000313" key="3">
    <source>
        <dbReference type="Proteomes" id="UP001501509"/>
    </source>
</evidence>
<name>A0ABN3Q3H6_9ACTN</name>
<dbReference type="RefSeq" id="WP_344544605.1">
    <property type="nucleotide sequence ID" value="NZ_BAAATD010000006.1"/>
</dbReference>
<evidence type="ECO:0000313" key="2">
    <source>
        <dbReference type="EMBL" id="GAA2609776.1"/>
    </source>
</evidence>
<keyword evidence="3" id="KW-1185">Reference proteome</keyword>